<evidence type="ECO:0000313" key="6">
    <source>
        <dbReference type="Proteomes" id="UP001523565"/>
    </source>
</evidence>
<evidence type="ECO:0000259" key="4">
    <source>
        <dbReference type="PROSITE" id="PS51918"/>
    </source>
</evidence>
<dbReference type="SFLD" id="SFLDS00029">
    <property type="entry name" value="Radical_SAM"/>
    <property type="match status" value="1"/>
</dbReference>
<dbReference type="Pfam" id="PF04055">
    <property type="entry name" value="Radical_SAM"/>
    <property type="match status" value="1"/>
</dbReference>
<sequence>MTGNVPYLDAKTIITRAGNPGAWFGMDYNMNIYRGCSHGCIYCDSRSDCYEITNFDQVQVKRNALKIIREELKRKKKKGVVATGAMSDPYNPLEKDLELTRGALTLLSEYGFGAAIATKSGLLERDIDILKKIKEEAPVICKVTITTADDELSKQIEPGASTSFERFDLIRALADNDIFSGILLMPVLPYLEDTPENIREVVRLGAECGAKFVYPAFGMTLRGNQREHYLHKLDTLFPERGLRAQYHAEFGTKYQCVSPRAKELWQAFKETCEEKNIVYRMNDIIDGYQKPYEIQQLSLF</sequence>
<feature type="domain" description="Radical SAM core" evidence="4">
    <location>
        <begin position="22"/>
        <end position="253"/>
    </location>
</feature>
<keyword evidence="2" id="KW-0408">Iron</keyword>
<keyword evidence="3" id="KW-0411">Iron-sulfur</keyword>
<dbReference type="SUPFAM" id="SSF102114">
    <property type="entry name" value="Radical SAM enzymes"/>
    <property type="match status" value="1"/>
</dbReference>
<dbReference type="CDD" id="cd01335">
    <property type="entry name" value="Radical_SAM"/>
    <property type="match status" value="1"/>
</dbReference>
<reference evidence="5 6" key="1">
    <citation type="journal article" date="2022" name="Genome Biol. Evol.">
        <title>Host diet, physiology and behaviors set the stage for Lachnospiraceae cladogenesis.</title>
        <authorList>
            <person name="Vera-Ponce De Leon A."/>
            <person name="Schneider M."/>
            <person name="Jahnes B.C."/>
            <person name="Sadowski V."/>
            <person name="Camuy-Velez L.A."/>
            <person name="Duan J."/>
            <person name="Sabree Z.L."/>
        </authorList>
    </citation>
    <scope>NUCLEOTIDE SEQUENCE [LARGE SCALE GENOMIC DNA]</scope>
    <source>
        <strain evidence="5 6">PAL227</strain>
    </source>
</reference>
<evidence type="ECO:0000256" key="2">
    <source>
        <dbReference type="ARBA" id="ARBA00023004"/>
    </source>
</evidence>
<proteinExistence type="predicted"/>
<dbReference type="InterPro" id="IPR040086">
    <property type="entry name" value="MJ0683-like"/>
</dbReference>
<keyword evidence="6" id="KW-1185">Reference proteome</keyword>
<keyword evidence="1" id="KW-0479">Metal-binding</keyword>
<gene>
    <name evidence="5" type="ORF">NK118_03195</name>
</gene>
<evidence type="ECO:0000313" key="5">
    <source>
        <dbReference type="EMBL" id="MCP1109252.1"/>
    </source>
</evidence>
<dbReference type="PANTHER" id="PTHR43432">
    <property type="entry name" value="SLR0285 PROTEIN"/>
    <property type="match status" value="1"/>
</dbReference>
<protein>
    <submittedName>
        <fullName evidence="5">Radical SAM protein</fullName>
    </submittedName>
</protein>
<evidence type="ECO:0000256" key="3">
    <source>
        <dbReference type="ARBA" id="ARBA00023014"/>
    </source>
</evidence>
<dbReference type="Proteomes" id="UP001523565">
    <property type="component" value="Unassembled WGS sequence"/>
</dbReference>
<accession>A0ABT1EEW4</accession>
<dbReference type="SFLD" id="SFLDG01084">
    <property type="entry name" value="Uncharacterised_Radical_SAM_Su"/>
    <property type="match status" value="1"/>
</dbReference>
<organism evidence="5 6">
    <name type="scientific">Ohessyouella blattaphilus</name>
    <dbReference type="NCBI Taxonomy" id="2949333"/>
    <lineage>
        <taxon>Bacteria</taxon>
        <taxon>Bacillati</taxon>
        <taxon>Bacillota</taxon>
        <taxon>Clostridia</taxon>
        <taxon>Lachnospirales</taxon>
        <taxon>Lachnospiraceae</taxon>
        <taxon>Ohessyouella</taxon>
    </lineage>
</organism>
<comment type="caution">
    <text evidence="5">The sequence shown here is derived from an EMBL/GenBank/DDBJ whole genome shotgun (WGS) entry which is preliminary data.</text>
</comment>
<name>A0ABT1EEW4_9FIRM</name>
<dbReference type="Gene3D" id="3.80.30.30">
    <property type="match status" value="1"/>
</dbReference>
<dbReference type="InterPro" id="IPR006638">
    <property type="entry name" value="Elp3/MiaA/NifB-like_rSAM"/>
</dbReference>
<dbReference type="SMART" id="SM00729">
    <property type="entry name" value="Elp3"/>
    <property type="match status" value="1"/>
</dbReference>
<evidence type="ECO:0000256" key="1">
    <source>
        <dbReference type="ARBA" id="ARBA00022723"/>
    </source>
</evidence>
<dbReference type="RefSeq" id="WP_262068154.1">
    <property type="nucleotide sequence ID" value="NZ_JAMXOC010000002.1"/>
</dbReference>
<dbReference type="PROSITE" id="PS51918">
    <property type="entry name" value="RADICAL_SAM"/>
    <property type="match status" value="1"/>
</dbReference>
<dbReference type="EMBL" id="JAMZFV010000002">
    <property type="protein sequence ID" value="MCP1109252.1"/>
    <property type="molecule type" value="Genomic_DNA"/>
</dbReference>
<dbReference type="PANTHER" id="PTHR43432:SF5">
    <property type="entry name" value="ELP3_MIAA_NIFB-LIKE RADICAL SAM CORE DOMAIN-CONTAINING PROTEIN"/>
    <property type="match status" value="1"/>
</dbReference>
<dbReference type="InterPro" id="IPR058240">
    <property type="entry name" value="rSAM_sf"/>
</dbReference>
<dbReference type="InterPro" id="IPR007197">
    <property type="entry name" value="rSAM"/>
</dbReference>